<reference evidence="13" key="1">
    <citation type="submission" date="2022-11" db="UniProtKB">
        <authorList>
            <consortium name="EnsemblMetazoa"/>
        </authorList>
    </citation>
    <scope>IDENTIFICATION</scope>
</reference>
<evidence type="ECO:0000313" key="13">
    <source>
        <dbReference type="EnsemblMetazoa" id="XP_038070998.1"/>
    </source>
</evidence>
<organism evidence="13 14">
    <name type="scientific">Patiria miniata</name>
    <name type="common">Bat star</name>
    <name type="synonym">Asterina miniata</name>
    <dbReference type="NCBI Taxonomy" id="46514"/>
    <lineage>
        <taxon>Eukaryota</taxon>
        <taxon>Metazoa</taxon>
        <taxon>Echinodermata</taxon>
        <taxon>Eleutherozoa</taxon>
        <taxon>Asterozoa</taxon>
        <taxon>Asteroidea</taxon>
        <taxon>Valvatacea</taxon>
        <taxon>Valvatida</taxon>
        <taxon>Asterinidae</taxon>
        <taxon>Patiria</taxon>
    </lineage>
</organism>
<dbReference type="RefSeq" id="XP_038070998.1">
    <property type="nucleotide sequence ID" value="XM_038215070.1"/>
</dbReference>
<dbReference type="EC" id="1.5.1.34" evidence="7"/>
<accession>A0A914B4K8</accession>
<keyword evidence="5" id="KW-0783">Tetrahydrobiopterin biosynthesis</keyword>
<dbReference type="PANTHER" id="PTHR15104">
    <property type="entry name" value="DIHYDROPTERIDINE REDUCTASE"/>
    <property type="match status" value="1"/>
</dbReference>
<evidence type="ECO:0000256" key="9">
    <source>
        <dbReference type="ARBA" id="ARBA00041348"/>
    </source>
</evidence>
<dbReference type="GO" id="GO:0006559">
    <property type="term" value="P:L-phenylalanine catabolic process"/>
    <property type="evidence" value="ECO:0007669"/>
    <property type="project" value="TreeGrafter"/>
</dbReference>
<dbReference type="PROSITE" id="PS00061">
    <property type="entry name" value="ADH_SHORT"/>
    <property type="match status" value="1"/>
</dbReference>
<keyword evidence="14" id="KW-1185">Reference proteome</keyword>
<dbReference type="InterPro" id="IPR020904">
    <property type="entry name" value="Sc_DH/Rdtase_CS"/>
</dbReference>
<dbReference type="GeneID" id="119739929"/>
<evidence type="ECO:0000256" key="6">
    <source>
        <dbReference type="ARBA" id="ARBA00037099"/>
    </source>
</evidence>
<dbReference type="InterPro" id="IPR036291">
    <property type="entry name" value="NAD(P)-bd_dom_sf"/>
</dbReference>
<dbReference type="GO" id="GO:0070404">
    <property type="term" value="F:NADH binding"/>
    <property type="evidence" value="ECO:0007669"/>
    <property type="project" value="TreeGrafter"/>
</dbReference>
<dbReference type="Gene3D" id="3.40.50.720">
    <property type="entry name" value="NAD(P)-binding Rossmann-like Domain"/>
    <property type="match status" value="1"/>
</dbReference>
<evidence type="ECO:0000256" key="4">
    <source>
        <dbReference type="ARBA" id="ARBA00023002"/>
    </source>
</evidence>
<dbReference type="OMA" id="KNYWVGS"/>
<evidence type="ECO:0000256" key="11">
    <source>
        <dbReference type="ARBA" id="ARBA00047429"/>
    </source>
</evidence>
<evidence type="ECO:0000256" key="1">
    <source>
        <dbReference type="ARBA" id="ARBA00006484"/>
    </source>
</evidence>
<evidence type="ECO:0000256" key="12">
    <source>
        <dbReference type="ARBA" id="ARBA00047536"/>
    </source>
</evidence>
<evidence type="ECO:0000256" key="5">
    <source>
        <dbReference type="ARBA" id="ARBA00023007"/>
    </source>
</evidence>
<dbReference type="PANTHER" id="PTHR15104:SF0">
    <property type="entry name" value="DIHYDROPTERIDINE REDUCTASE"/>
    <property type="match status" value="1"/>
</dbReference>
<keyword evidence="3" id="KW-0521">NADP</keyword>
<evidence type="ECO:0000256" key="8">
    <source>
        <dbReference type="ARBA" id="ARBA00039520"/>
    </source>
</evidence>
<name>A0A914B4K8_PATMI</name>
<dbReference type="FunFam" id="3.40.50.720:FF:000157">
    <property type="entry name" value="Quinoid dihydropteridine reductase"/>
    <property type="match status" value="1"/>
</dbReference>
<evidence type="ECO:0000256" key="2">
    <source>
        <dbReference type="ARBA" id="ARBA00011738"/>
    </source>
</evidence>
<evidence type="ECO:0000256" key="10">
    <source>
        <dbReference type="ARBA" id="ARBA00042518"/>
    </source>
</evidence>
<comment type="function">
    <text evidence="6">Catalyzes the conversion of quinonoid dihydrobiopterin into tetrahydrobiopterin.</text>
</comment>
<protein>
    <recommendedName>
        <fullName evidence="8">Dihydropteridine reductase</fullName>
        <ecNumber evidence="7">1.5.1.34</ecNumber>
    </recommendedName>
    <alternativeName>
        <fullName evidence="10">HDHPR</fullName>
    </alternativeName>
    <alternativeName>
        <fullName evidence="9">Quinoid dihydropteridine reductase</fullName>
    </alternativeName>
</protein>
<dbReference type="GO" id="GO:0004155">
    <property type="term" value="F:6,7-dihydropteridine reductase activity"/>
    <property type="evidence" value="ECO:0007669"/>
    <property type="project" value="UniProtKB-EC"/>
</dbReference>
<evidence type="ECO:0000256" key="3">
    <source>
        <dbReference type="ARBA" id="ARBA00022857"/>
    </source>
</evidence>
<dbReference type="GO" id="GO:0006729">
    <property type="term" value="P:tetrahydrobiopterin biosynthetic process"/>
    <property type="evidence" value="ECO:0007669"/>
    <property type="project" value="UniProtKB-KW"/>
</dbReference>
<comment type="subunit">
    <text evidence="2">Homodimer.</text>
</comment>
<keyword evidence="4" id="KW-0560">Oxidoreductase</keyword>
<sequence>MAATTANRVLVYGGKGALGTAVVNHFKSKGWVRRVEICIFRMKNEQKPFLLKLQWVCSMDLFPNEDAQVNLIVDPAQSWTEQETSIMGRVEETLSGEKLDAILCVAGGWAGGNAASKALVKSSDLMCKQSVWTSVISAGLAAKFLKDGGLLQLTGAKAALDGGTPGMLGYGMAKAAVHQFVRGLGMSGSGLPANSTALAICPITLDTPMNRKGMPNADFSAWTPLDFVASLLFDWSVGNQPRPATGSLVQLITKDSKTELVTV</sequence>
<dbReference type="Proteomes" id="UP000887568">
    <property type="component" value="Unplaced"/>
</dbReference>
<dbReference type="AlphaFoldDB" id="A0A914B4K8"/>
<evidence type="ECO:0000313" key="14">
    <source>
        <dbReference type="Proteomes" id="UP000887568"/>
    </source>
</evidence>
<dbReference type="GO" id="GO:0070402">
    <property type="term" value="F:NADPH binding"/>
    <property type="evidence" value="ECO:0007669"/>
    <property type="project" value="TreeGrafter"/>
</dbReference>
<dbReference type="GO" id="GO:0005737">
    <property type="term" value="C:cytoplasm"/>
    <property type="evidence" value="ECO:0007669"/>
    <property type="project" value="TreeGrafter"/>
</dbReference>
<proteinExistence type="inferred from homology"/>
<evidence type="ECO:0000256" key="7">
    <source>
        <dbReference type="ARBA" id="ARBA00039153"/>
    </source>
</evidence>
<dbReference type="CDD" id="cd05334">
    <property type="entry name" value="DHPR_SDR_c_like"/>
    <property type="match status" value="1"/>
</dbReference>
<comment type="catalytic activity">
    <reaction evidence="11">
        <text>5,6,7,8-tetrahydropteridine + NADP(+) = 6,7-dihydropteridine + NADPH + H(+)</text>
        <dbReference type="Rhea" id="RHEA:17865"/>
        <dbReference type="ChEBI" id="CHEBI:15378"/>
        <dbReference type="ChEBI" id="CHEBI:28889"/>
        <dbReference type="ChEBI" id="CHEBI:30156"/>
        <dbReference type="ChEBI" id="CHEBI:57783"/>
        <dbReference type="ChEBI" id="CHEBI:58349"/>
        <dbReference type="EC" id="1.5.1.34"/>
    </reaction>
    <physiologicalReaction direction="right-to-left" evidence="11">
        <dbReference type="Rhea" id="RHEA:17867"/>
    </physiologicalReaction>
</comment>
<dbReference type="OrthoDB" id="1204at2759"/>
<dbReference type="SUPFAM" id="SSF51735">
    <property type="entry name" value="NAD(P)-binding Rossmann-fold domains"/>
    <property type="match status" value="1"/>
</dbReference>
<comment type="catalytic activity">
    <reaction evidence="12">
        <text>5,6,7,8-tetrahydropteridine + NAD(+) = 6,7-dihydropteridine + NADH + H(+)</text>
        <dbReference type="Rhea" id="RHEA:17869"/>
        <dbReference type="ChEBI" id="CHEBI:15378"/>
        <dbReference type="ChEBI" id="CHEBI:28889"/>
        <dbReference type="ChEBI" id="CHEBI:30156"/>
        <dbReference type="ChEBI" id="CHEBI:57540"/>
        <dbReference type="ChEBI" id="CHEBI:57945"/>
        <dbReference type="EC" id="1.5.1.34"/>
    </reaction>
    <physiologicalReaction direction="right-to-left" evidence="12">
        <dbReference type="Rhea" id="RHEA:17871"/>
    </physiologicalReaction>
</comment>
<dbReference type="EnsemblMetazoa" id="XM_038215070.1">
    <property type="protein sequence ID" value="XP_038070998.1"/>
    <property type="gene ID" value="LOC119739929"/>
</dbReference>
<comment type="similarity">
    <text evidence="1">Belongs to the short-chain dehydrogenases/reductases (SDR) family.</text>
</comment>